<evidence type="ECO:0000313" key="2">
    <source>
        <dbReference type="EMBL" id="GAA0660628.1"/>
    </source>
</evidence>
<organism evidence="2 3">
    <name type="scientific">Sphingomonas insulae</name>
    <dbReference type="NCBI Taxonomy" id="424800"/>
    <lineage>
        <taxon>Bacteria</taxon>
        <taxon>Pseudomonadati</taxon>
        <taxon>Pseudomonadota</taxon>
        <taxon>Alphaproteobacteria</taxon>
        <taxon>Sphingomonadales</taxon>
        <taxon>Sphingomonadaceae</taxon>
        <taxon>Sphingomonas</taxon>
    </lineage>
</organism>
<comment type="caution">
    <text evidence="2">The sequence shown here is derived from an EMBL/GenBank/DDBJ whole genome shotgun (WGS) entry which is preliminary data.</text>
</comment>
<name>A0ABN1HNP7_9SPHN</name>
<evidence type="ECO:0000256" key="1">
    <source>
        <dbReference type="SAM" id="SignalP"/>
    </source>
</evidence>
<evidence type="ECO:0000313" key="3">
    <source>
        <dbReference type="Proteomes" id="UP001500238"/>
    </source>
</evidence>
<feature type="chain" id="PRO_5046097467" description="Spore coat protein U domain-containing protein" evidence="1">
    <location>
        <begin position="26"/>
        <end position="179"/>
    </location>
</feature>
<gene>
    <name evidence="2" type="ORF">GCM10009102_06570</name>
</gene>
<evidence type="ECO:0008006" key="4">
    <source>
        <dbReference type="Google" id="ProtNLM"/>
    </source>
</evidence>
<sequence length="179" mass="18057">MRGGAIRVLAAAALAAAVSATPAQAEAVHQDKLVLNVHGRVPEHCALGGIGDMNFGDLTKTGIERAAQIGFSCNVPFQLSIRSARGGLANEAFPQGQGPYAGLVPYSVAVSIPVRRPGSDMLTQSFTSTALLGGATMSSGGGIALDGMQLTVVLAPPSSEAGLLGGRYSETVTITVAPI</sequence>
<proteinExistence type="predicted"/>
<feature type="signal peptide" evidence="1">
    <location>
        <begin position="1"/>
        <end position="25"/>
    </location>
</feature>
<reference evidence="2 3" key="1">
    <citation type="journal article" date="2019" name="Int. J. Syst. Evol. Microbiol.">
        <title>The Global Catalogue of Microorganisms (GCM) 10K type strain sequencing project: providing services to taxonomists for standard genome sequencing and annotation.</title>
        <authorList>
            <consortium name="The Broad Institute Genomics Platform"/>
            <consortium name="The Broad Institute Genome Sequencing Center for Infectious Disease"/>
            <person name="Wu L."/>
            <person name="Ma J."/>
        </authorList>
    </citation>
    <scope>NUCLEOTIDE SEQUENCE [LARGE SCALE GENOMIC DNA]</scope>
    <source>
        <strain evidence="2 3">JCM 14603</strain>
    </source>
</reference>
<dbReference type="EMBL" id="BAAAES010000004">
    <property type="protein sequence ID" value="GAA0660628.1"/>
    <property type="molecule type" value="Genomic_DNA"/>
</dbReference>
<keyword evidence="3" id="KW-1185">Reference proteome</keyword>
<keyword evidence="1" id="KW-0732">Signal</keyword>
<protein>
    <recommendedName>
        <fullName evidence="4">Spore coat protein U domain-containing protein</fullName>
    </recommendedName>
</protein>
<dbReference type="Proteomes" id="UP001500238">
    <property type="component" value="Unassembled WGS sequence"/>
</dbReference>
<accession>A0ABN1HNP7</accession>